<dbReference type="Proteomes" id="UP000028582">
    <property type="component" value="Unassembled WGS sequence"/>
</dbReference>
<dbReference type="GO" id="GO:0051959">
    <property type="term" value="F:dynein light intermediate chain binding"/>
    <property type="evidence" value="ECO:0007669"/>
    <property type="project" value="InterPro"/>
</dbReference>
<accession>A0A081AP87</accession>
<dbReference type="InterPro" id="IPR042222">
    <property type="entry name" value="Dynein_2_N"/>
</dbReference>
<dbReference type="AlphaFoldDB" id="A0A081AP87"/>
<dbReference type="GO" id="GO:0045505">
    <property type="term" value="F:dynein intermediate chain binding"/>
    <property type="evidence" value="ECO:0007669"/>
    <property type="project" value="InterPro"/>
</dbReference>
<evidence type="ECO:0000313" key="3">
    <source>
        <dbReference type="Proteomes" id="UP000028582"/>
    </source>
</evidence>
<dbReference type="GO" id="GO:0007018">
    <property type="term" value="P:microtubule-based movement"/>
    <property type="evidence" value="ECO:0007669"/>
    <property type="project" value="InterPro"/>
</dbReference>
<feature type="domain" description="Dynein heavy chain linker" evidence="1">
    <location>
        <begin position="138"/>
        <end position="211"/>
    </location>
</feature>
<name>A0A081AP87_PHYNI</name>
<dbReference type="EMBL" id="ANJA01000973">
    <property type="protein sequence ID" value="ETO80698.1"/>
    <property type="molecule type" value="Genomic_DNA"/>
</dbReference>
<organism evidence="2 3">
    <name type="scientific">Phytophthora nicotianae P1976</name>
    <dbReference type="NCBI Taxonomy" id="1317066"/>
    <lineage>
        <taxon>Eukaryota</taxon>
        <taxon>Sar</taxon>
        <taxon>Stramenopiles</taxon>
        <taxon>Oomycota</taxon>
        <taxon>Peronosporomycetes</taxon>
        <taxon>Peronosporales</taxon>
        <taxon>Peronosporaceae</taxon>
        <taxon>Phytophthora</taxon>
    </lineage>
</organism>
<dbReference type="PANTHER" id="PTHR45703">
    <property type="entry name" value="DYNEIN HEAVY CHAIN"/>
    <property type="match status" value="1"/>
</dbReference>
<dbReference type="GO" id="GO:0030286">
    <property type="term" value="C:dynein complex"/>
    <property type="evidence" value="ECO:0007669"/>
    <property type="project" value="InterPro"/>
</dbReference>
<protein>
    <recommendedName>
        <fullName evidence="1">Dynein heavy chain linker domain-containing protein</fullName>
    </recommendedName>
</protein>
<reference evidence="2 3" key="1">
    <citation type="submission" date="2013-11" db="EMBL/GenBank/DDBJ databases">
        <title>The Genome Sequence of Phytophthora parasitica P1976.</title>
        <authorList>
            <consortium name="The Broad Institute Genomics Platform"/>
            <person name="Russ C."/>
            <person name="Tyler B."/>
            <person name="Panabieres F."/>
            <person name="Shan W."/>
            <person name="Tripathy S."/>
            <person name="Grunwald N."/>
            <person name="Machado M."/>
            <person name="Johnson C.S."/>
            <person name="Walker B."/>
            <person name="Young S."/>
            <person name="Zeng Q."/>
            <person name="Gargeya S."/>
            <person name="Fitzgerald M."/>
            <person name="Haas B."/>
            <person name="Abouelleil A."/>
            <person name="Allen A.W."/>
            <person name="Alvarado L."/>
            <person name="Arachchi H.M."/>
            <person name="Berlin A.M."/>
            <person name="Chapman S.B."/>
            <person name="Gainer-Dewar J."/>
            <person name="Goldberg J."/>
            <person name="Griggs A."/>
            <person name="Gujja S."/>
            <person name="Hansen M."/>
            <person name="Howarth C."/>
            <person name="Imamovic A."/>
            <person name="Ireland A."/>
            <person name="Larimer J."/>
            <person name="McCowan C."/>
            <person name="Murphy C."/>
            <person name="Pearson M."/>
            <person name="Poon T.W."/>
            <person name="Priest M."/>
            <person name="Roberts A."/>
            <person name="Saif S."/>
            <person name="Shea T."/>
            <person name="Sisk P."/>
            <person name="Sykes S."/>
            <person name="Wortman J."/>
            <person name="Nusbaum C."/>
            <person name="Birren B."/>
        </authorList>
    </citation>
    <scope>NUCLEOTIDE SEQUENCE [LARGE SCALE GENOMIC DNA]</scope>
    <source>
        <strain evidence="2 3">P1976</strain>
    </source>
</reference>
<dbReference type="InterPro" id="IPR013602">
    <property type="entry name" value="Dynein_heavy_linker"/>
</dbReference>
<dbReference type="Gene3D" id="1.20.140.100">
    <property type="entry name" value="Dynein heavy chain, N-terminal domain 2"/>
    <property type="match status" value="1"/>
</dbReference>
<comment type="caution">
    <text evidence="2">The sequence shown here is derived from an EMBL/GenBank/DDBJ whole genome shotgun (WGS) entry which is preliminary data.</text>
</comment>
<evidence type="ECO:0000313" key="2">
    <source>
        <dbReference type="EMBL" id="ETO80698.1"/>
    </source>
</evidence>
<evidence type="ECO:0000259" key="1">
    <source>
        <dbReference type="Pfam" id="PF08393"/>
    </source>
</evidence>
<dbReference type="Pfam" id="PF08393">
    <property type="entry name" value="DHC_N2"/>
    <property type="match status" value="1"/>
</dbReference>
<dbReference type="InterPro" id="IPR026983">
    <property type="entry name" value="DHC"/>
</dbReference>
<proteinExistence type="predicted"/>
<gene>
    <name evidence="2" type="ORF">F444_04849</name>
</gene>
<sequence>MTQQLDANIQRLDEQVLQLHNQLQGGLFIDASHFEDPSAVKSELESVKQRLTQLNELSKQYTEYQTLFNLMPFKHLNLQATQEHFATVNGEELSKDVAVAFEDAYALHKKLSNDVTAVLKDRTAAFKLNMPTVLELGNPASGEAQIEAPLQKVKHGWDQMEFTCVSHREQNDVFILGSLKDILMLLEDNQVGLQTMTGSRFIMGVKDETSEQDCSFVIEVENQRILVTFEKRIVLERCVGRNEWDVPCVSRL</sequence>